<dbReference type="PANTHER" id="PTHR31793">
    <property type="entry name" value="4-HYDROXYBENZOYL-COA THIOESTERASE FAMILY MEMBER"/>
    <property type="match status" value="1"/>
</dbReference>
<dbReference type="Gene3D" id="3.10.129.10">
    <property type="entry name" value="Hotdog Thioesterase"/>
    <property type="match status" value="1"/>
</dbReference>
<proteinExistence type="inferred from homology"/>
<gene>
    <name evidence="3" type="ordered locus">Weevi_1625</name>
</gene>
<evidence type="ECO:0000313" key="3">
    <source>
        <dbReference type="EMBL" id="ADX68323.1"/>
    </source>
</evidence>
<dbReference type="SUPFAM" id="SSF54637">
    <property type="entry name" value="Thioesterase/thiol ester dehydrase-isomerase"/>
    <property type="match status" value="1"/>
</dbReference>
<evidence type="ECO:0000256" key="2">
    <source>
        <dbReference type="ARBA" id="ARBA00022801"/>
    </source>
</evidence>
<reference evidence="4" key="2">
    <citation type="journal article" date="2011" name="Stand. Genomic Sci.">
        <title>Complete genome sequence of Weeksella virosa type strain (9751T).</title>
        <authorList>
            <person name="Lang E."/>
            <person name="Teshima H."/>
            <person name="Lucas S."/>
            <person name="Lapidus A."/>
            <person name="Hammon N."/>
            <person name="Deshpande S."/>
            <person name="Nolan M."/>
            <person name="Cheng J."/>
            <person name="Pitluck S."/>
            <person name="Liolios K."/>
            <person name="Pagani I."/>
            <person name="Mikhailova N."/>
            <person name="Ivanova N."/>
            <person name="Mavromatis K."/>
            <person name="Pati A."/>
            <person name="Tapia R."/>
            <person name="Han C."/>
            <person name="Goodwin L."/>
            <person name="Chen A."/>
            <person name="Palaniappan K."/>
            <person name="Land M."/>
            <person name="Hauser L."/>
            <person name="Chang Y."/>
            <person name="Jeffries C."/>
            <person name="Brambilla E."/>
            <person name="Kopitz M."/>
            <person name="Rohde M."/>
            <person name="Goker M."/>
            <person name="Tindall B."/>
            <person name="Detter J."/>
            <person name="Woyke T."/>
            <person name="Bristow J."/>
            <person name="Eisen J."/>
            <person name="Markowitz V."/>
            <person name="Hugenholtz P."/>
            <person name="Klenk H."/>
            <person name="Kyrpides N."/>
        </authorList>
    </citation>
    <scope>NUCLEOTIDE SEQUENCE [LARGE SCALE GENOMIC DNA]</scope>
    <source>
        <strain evidence="4">ATCC 43766 / DSM 16922 / JCM 21250 / NBRC 16016 / NCTC 11634 / CL345/78</strain>
    </source>
</reference>
<organism evidence="3 4">
    <name type="scientific">Weeksella virosa (strain ATCC 43766 / DSM 16922 / JCM 21250 / CCUG 30538 / CDC 9751 / IAM 14551 / NBRC 16016 / NCTC 11634 / CL345/78)</name>
    <dbReference type="NCBI Taxonomy" id="865938"/>
    <lineage>
        <taxon>Bacteria</taxon>
        <taxon>Pseudomonadati</taxon>
        <taxon>Bacteroidota</taxon>
        <taxon>Flavobacteriia</taxon>
        <taxon>Flavobacteriales</taxon>
        <taxon>Weeksellaceae</taxon>
        <taxon>Weeksella</taxon>
    </lineage>
</organism>
<dbReference type="STRING" id="865938.Weevi_1625"/>
<keyword evidence="2" id="KW-0378">Hydrolase</keyword>
<dbReference type="PANTHER" id="PTHR31793:SF27">
    <property type="entry name" value="NOVEL THIOESTERASE SUPERFAMILY DOMAIN AND SAPOSIN A-TYPE DOMAIN CONTAINING PROTEIN (0610012H03RIK)"/>
    <property type="match status" value="1"/>
</dbReference>
<dbReference type="Pfam" id="PF13279">
    <property type="entry name" value="4HBT_2"/>
    <property type="match status" value="1"/>
</dbReference>
<dbReference type="KEGG" id="wvi:Weevi_1625"/>
<reference evidence="3 4" key="1">
    <citation type="journal article" date="2011" name="Stand. Genomic Sci.">
        <title>Complete genome sequence of Weeksella virosa type strain (9751).</title>
        <authorList>
            <person name="Lang E."/>
            <person name="Teshima H."/>
            <person name="Lucas S."/>
            <person name="Lapidus A."/>
            <person name="Hammon N."/>
            <person name="Deshpande S."/>
            <person name="Nolan M."/>
            <person name="Cheng J.F."/>
            <person name="Pitluck S."/>
            <person name="Liolios K."/>
            <person name="Pagani I."/>
            <person name="Mikhailova N."/>
            <person name="Ivanova N."/>
            <person name="Mavromatis K."/>
            <person name="Pati A."/>
            <person name="Tapia R."/>
            <person name="Han C."/>
            <person name="Goodwin L."/>
            <person name="Chen A."/>
            <person name="Palaniappan K."/>
            <person name="Land M."/>
            <person name="Hauser L."/>
            <person name="Chang Y.J."/>
            <person name="Jeffries C.D."/>
            <person name="Brambilla E.M."/>
            <person name="Kopitz M."/>
            <person name="Rohde M."/>
            <person name="Goker M."/>
            <person name="Tindall B.J."/>
            <person name="Detter J.C."/>
            <person name="Woyke T."/>
            <person name="Bristow J."/>
            <person name="Eisen J.A."/>
            <person name="Markowitz V."/>
            <person name="Hugenholtz P."/>
            <person name="Klenk H.P."/>
            <person name="Kyrpides N.C."/>
        </authorList>
    </citation>
    <scope>NUCLEOTIDE SEQUENCE [LARGE SCALE GENOMIC DNA]</scope>
    <source>
        <strain evidence="4">ATCC 43766 / DSM 16922 / JCM 21250 / NBRC 16016 / NCTC 11634 / CL345/78</strain>
    </source>
</reference>
<keyword evidence="4" id="KW-1185">Reference proteome</keyword>
<dbReference type="OrthoDB" id="333038at2"/>
<dbReference type="CDD" id="cd00586">
    <property type="entry name" value="4HBT"/>
    <property type="match status" value="1"/>
</dbReference>
<dbReference type="Proteomes" id="UP000008641">
    <property type="component" value="Chromosome"/>
</dbReference>
<dbReference type="EMBL" id="CP002455">
    <property type="protein sequence ID" value="ADX68323.1"/>
    <property type="molecule type" value="Genomic_DNA"/>
</dbReference>
<evidence type="ECO:0000313" key="4">
    <source>
        <dbReference type="Proteomes" id="UP000008641"/>
    </source>
</evidence>
<dbReference type="HOGENOM" id="CLU_101141_8_0_10"/>
<sequence length="142" mass="15834">MPRIKVDVAENPIFQTIIPVRITDLNYGNHLGNDSLLSIIHEARVQFLYSLGYSEQNFAGVGLIMADVAIEYKSQGYYADQLKVSIGVKDISRVGFDITYSITKSENGREIIVAKAKTGMVTFDYSLNKVIELPATFLEKLP</sequence>
<comment type="similarity">
    <text evidence="1">Belongs to the 4-hydroxybenzoyl-CoA thioesterase family.</text>
</comment>
<dbReference type="InterPro" id="IPR029069">
    <property type="entry name" value="HotDog_dom_sf"/>
</dbReference>
<dbReference type="AlphaFoldDB" id="F0NZH6"/>
<dbReference type="InterPro" id="IPR050563">
    <property type="entry name" value="4-hydroxybenzoyl-CoA_TE"/>
</dbReference>
<dbReference type="RefSeq" id="WP_013598712.1">
    <property type="nucleotide sequence ID" value="NC_015144.1"/>
</dbReference>
<evidence type="ECO:0000256" key="1">
    <source>
        <dbReference type="ARBA" id="ARBA00005953"/>
    </source>
</evidence>
<name>F0NZH6_WEEVC</name>
<accession>F0NZH6</accession>
<dbReference type="eggNOG" id="COG0824">
    <property type="taxonomic scope" value="Bacteria"/>
</dbReference>
<protein>
    <submittedName>
        <fullName evidence="3">Esterase</fullName>
    </submittedName>
</protein>
<dbReference type="GO" id="GO:0047617">
    <property type="term" value="F:fatty acyl-CoA hydrolase activity"/>
    <property type="evidence" value="ECO:0007669"/>
    <property type="project" value="TreeGrafter"/>
</dbReference>